<evidence type="ECO:0000313" key="1">
    <source>
        <dbReference type="EMBL" id="AEK58649.1"/>
    </source>
</evidence>
<name>F9ZQP9_ACICS</name>
<reference evidence="1 2" key="1">
    <citation type="journal article" date="2011" name="J. Genet. Genomics">
        <title>Unraveling the Acidithiobacillus caldus complete genome and its central metabolisms for carbon assimilation.</title>
        <authorList>
            <person name="You X.Y."/>
            <person name="Guo X."/>
            <person name="Zheng H.J."/>
            <person name="Zhang M.J."/>
            <person name="Liu L.J."/>
            <person name="Zhu Y.Q."/>
            <person name="Zhu B."/>
            <person name="Wang S.Y."/>
            <person name="Zhao G.P."/>
            <person name="Poetsch A."/>
            <person name="Jiang C.Y."/>
            <person name="Liu S.J."/>
        </authorList>
    </citation>
    <scope>NUCLEOTIDE SEQUENCE [LARGE SCALE GENOMIC DNA]</scope>
    <source>
        <strain evidence="1 2">SM-1</strain>
    </source>
</reference>
<proteinExistence type="predicted"/>
<dbReference type="GeneID" id="92931929"/>
<organism evidence="1 2">
    <name type="scientific">Acidithiobacillus caldus (strain SM-1)</name>
    <dbReference type="NCBI Taxonomy" id="990288"/>
    <lineage>
        <taxon>Bacteria</taxon>
        <taxon>Pseudomonadati</taxon>
        <taxon>Pseudomonadota</taxon>
        <taxon>Acidithiobacillia</taxon>
        <taxon>Acidithiobacillales</taxon>
        <taxon>Acidithiobacillaceae</taxon>
        <taxon>Acidithiobacillus</taxon>
    </lineage>
</organism>
<dbReference type="AlphaFoldDB" id="F9ZQP9"/>
<evidence type="ECO:0000313" key="2">
    <source>
        <dbReference type="Proteomes" id="UP000006135"/>
    </source>
</evidence>
<gene>
    <name evidence="1" type="ordered locus">Atc_2001</name>
</gene>
<dbReference type="HOGENOM" id="CLU_2244079_0_0_6"/>
<dbReference type="STRING" id="990288.Atc_2001"/>
<dbReference type="EMBL" id="CP002573">
    <property type="protein sequence ID" value="AEK58649.1"/>
    <property type="molecule type" value="Genomic_DNA"/>
</dbReference>
<sequence length="104" mass="11682">MDRDSLRKQQKAAWQFVDRWFAEKGPLFEASLREDIRNQVACIRAEAAQKRLPVSQVAETIWRTELGNPGRVLAAALLVTAKEYVEGEAPWTKLGVVSKARDSG</sequence>
<dbReference type="RefSeq" id="WP_014003160.1">
    <property type="nucleotide sequence ID" value="NC_015850.1"/>
</dbReference>
<dbReference type="KEGG" id="acu:Atc_2001"/>
<keyword evidence="2" id="KW-1185">Reference proteome</keyword>
<accession>F9ZQP9</accession>
<dbReference type="Proteomes" id="UP000006135">
    <property type="component" value="Chromosome"/>
</dbReference>
<protein>
    <submittedName>
        <fullName evidence="1">Uncharacterized protein</fullName>
    </submittedName>
</protein>